<dbReference type="InterPro" id="IPR017871">
    <property type="entry name" value="ABC_transporter-like_CS"/>
</dbReference>
<evidence type="ECO:0000256" key="4">
    <source>
        <dbReference type="ARBA" id="ARBA00038388"/>
    </source>
</evidence>
<dbReference type="InterPro" id="IPR003439">
    <property type="entry name" value="ABC_transporter-like_ATP-bd"/>
</dbReference>
<keyword evidence="1" id="KW-0813">Transport</keyword>
<evidence type="ECO:0000256" key="2">
    <source>
        <dbReference type="ARBA" id="ARBA00022741"/>
    </source>
</evidence>
<dbReference type="GO" id="GO:0005524">
    <property type="term" value="F:ATP binding"/>
    <property type="evidence" value="ECO:0007669"/>
    <property type="project" value="UniProtKB-KW"/>
</dbReference>
<dbReference type="SUPFAM" id="SSF52540">
    <property type="entry name" value="P-loop containing nucleoside triphosphate hydrolases"/>
    <property type="match status" value="1"/>
</dbReference>
<dbReference type="PROSITE" id="PS00211">
    <property type="entry name" value="ABC_TRANSPORTER_1"/>
    <property type="match status" value="1"/>
</dbReference>
<dbReference type="GO" id="GO:0005886">
    <property type="term" value="C:plasma membrane"/>
    <property type="evidence" value="ECO:0007669"/>
    <property type="project" value="TreeGrafter"/>
</dbReference>
<evidence type="ECO:0000313" key="6">
    <source>
        <dbReference type="EMBL" id="KZN59130.1"/>
    </source>
</evidence>
<dbReference type="GO" id="GO:1902495">
    <property type="term" value="C:transmembrane transporter complex"/>
    <property type="evidence" value="ECO:0007669"/>
    <property type="project" value="UniProtKB-ARBA"/>
</dbReference>
<proteinExistence type="inferred from homology"/>
<dbReference type="Gene3D" id="3.40.50.300">
    <property type="entry name" value="P-loop containing nucleotide triphosphate hydrolases"/>
    <property type="match status" value="1"/>
</dbReference>
<dbReference type="Pfam" id="PF00005">
    <property type="entry name" value="ABC_tran"/>
    <property type="match status" value="1"/>
</dbReference>
<dbReference type="AlphaFoldDB" id="A0A167IAX3"/>
<dbReference type="FunFam" id="3.40.50.300:FF:000032">
    <property type="entry name" value="Export ABC transporter ATP-binding protein"/>
    <property type="match status" value="1"/>
</dbReference>
<evidence type="ECO:0000313" key="7">
    <source>
        <dbReference type="Proteomes" id="UP000076486"/>
    </source>
</evidence>
<evidence type="ECO:0000259" key="5">
    <source>
        <dbReference type="PROSITE" id="PS50893"/>
    </source>
</evidence>
<protein>
    <submittedName>
        <fullName evidence="6">ABC transporter</fullName>
    </submittedName>
</protein>
<dbReference type="PROSITE" id="PS50893">
    <property type="entry name" value="ABC_TRANSPORTER_2"/>
    <property type="match status" value="1"/>
</dbReference>
<dbReference type="InterPro" id="IPR003593">
    <property type="entry name" value="AAA+_ATPase"/>
</dbReference>
<comment type="similarity">
    <text evidence="4">Belongs to the ABC transporter superfamily. Macrolide exporter (TC 3.A.1.122) family.</text>
</comment>
<keyword evidence="3" id="KW-0067">ATP-binding</keyword>
<dbReference type="GO" id="GO:0022857">
    <property type="term" value="F:transmembrane transporter activity"/>
    <property type="evidence" value="ECO:0007669"/>
    <property type="project" value="UniProtKB-ARBA"/>
</dbReference>
<evidence type="ECO:0000256" key="1">
    <source>
        <dbReference type="ARBA" id="ARBA00022448"/>
    </source>
</evidence>
<dbReference type="PANTHER" id="PTHR24220:SF648">
    <property type="entry name" value="ABC TRANSPORTER ATP-BINDING PROTEIN YTRE"/>
    <property type="match status" value="1"/>
</dbReference>
<dbReference type="InterPro" id="IPR017911">
    <property type="entry name" value="MacB-like_ATP-bd"/>
</dbReference>
<keyword evidence="2" id="KW-0547">Nucleotide-binding</keyword>
<dbReference type="CDD" id="cd03255">
    <property type="entry name" value="ABC_MJ0796_LolCDE_FtsE"/>
    <property type="match status" value="1"/>
</dbReference>
<dbReference type="PANTHER" id="PTHR24220">
    <property type="entry name" value="IMPORT ATP-BINDING PROTEIN"/>
    <property type="match status" value="1"/>
</dbReference>
<organism evidence="6 7">
    <name type="scientific">Pseudoalteromonas luteoviolacea CPMOR-1</name>
    <dbReference type="NCBI Taxonomy" id="1365248"/>
    <lineage>
        <taxon>Bacteria</taxon>
        <taxon>Pseudomonadati</taxon>
        <taxon>Pseudomonadota</taxon>
        <taxon>Gammaproteobacteria</taxon>
        <taxon>Alteromonadales</taxon>
        <taxon>Pseudoalteromonadaceae</taxon>
        <taxon>Pseudoalteromonas</taxon>
    </lineage>
</organism>
<dbReference type="InterPro" id="IPR015854">
    <property type="entry name" value="ABC_transpr_LolD-like"/>
</dbReference>
<dbReference type="InterPro" id="IPR027417">
    <property type="entry name" value="P-loop_NTPase"/>
</dbReference>
<name>A0A167IAX3_9GAMM</name>
<dbReference type="SMART" id="SM00382">
    <property type="entry name" value="AAA"/>
    <property type="match status" value="1"/>
</dbReference>
<feature type="domain" description="ABC transporter" evidence="5">
    <location>
        <begin position="2"/>
        <end position="240"/>
    </location>
</feature>
<gene>
    <name evidence="6" type="ORF">N473_03265</name>
</gene>
<dbReference type="PATRIC" id="fig|1365248.3.peg.4501"/>
<reference evidence="6 7" key="1">
    <citation type="submission" date="2013-07" db="EMBL/GenBank/DDBJ databases">
        <title>Comparative Genomic and Metabolomic Analysis of Twelve Strains of Pseudoalteromonas luteoviolacea.</title>
        <authorList>
            <person name="Vynne N.G."/>
            <person name="Mansson M."/>
            <person name="Gram L."/>
        </authorList>
    </citation>
    <scope>NUCLEOTIDE SEQUENCE [LARGE SCALE GENOMIC DNA]</scope>
    <source>
        <strain evidence="6 7">CPMOR-1</strain>
    </source>
</reference>
<sequence length="240" mass="26648">MLSMNNISRVYRSETIQTHALRDFNLQVDAGEFVAVTGPSGSGKSTFLNVAGLLDEFNEGEYVLDGTAVKGLSDDDLSRLRSEKIGFIFQNYNLIPDYSIYDNVDMPLRYRGLSAKQRRSRIEHALELVGLASRHSYLPSQLSGGQQQRVAIARALAGEPKILLADEPTGNLDSLMARQIMDLLKTINKEGSTIIMVTHDPDQAREVNRNIQIIDGQITDYSIYAPVEQAHIVNQNQPVA</sequence>
<accession>A0A167IAX3</accession>
<evidence type="ECO:0000256" key="3">
    <source>
        <dbReference type="ARBA" id="ARBA00022840"/>
    </source>
</evidence>
<dbReference type="Proteomes" id="UP000076486">
    <property type="component" value="Unassembled WGS sequence"/>
</dbReference>
<dbReference type="RefSeq" id="WP_063369666.1">
    <property type="nucleotide sequence ID" value="NZ_AUYC01000062.1"/>
</dbReference>
<dbReference type="GO" id="GO:0016887">
    <property type="term" value="F:ATP hydrolysis activity"/>
    <property type="evidence" value="ECO:0007669"/>
    <property type="project" value="InterPro"/>
</dbReference>
<comment type="caution">
    <text evidence="6">The sequence shown here is derived from an EMBL/GenBank/DDBJ whole genome shotgun (WGS) entry which is preliminary data.</text>
</comment>
<dbReference type="EMBL" id="AUYC01000062">
    <property type="protein sequence ID" value="KZN59130.1"/>
    <property type="molecule type" value="Genomic_DNA"/>
</dbReference>